<dbReference type="GO" id="GO:0001046">
    <property type="term" value="F:core promoter sequence-specific DNA binding"/>
    <property type="evidence" value="ECO:0007669"/>
    <property type="project" value="TreeGrafter"/>
</dbReference>
<organism evidence="2">
    <name type="scientific">marine sediment metagenome</name>
    <dbReference type="NCBI Taxonomy" id="412755"/>
    <lineage>
        <taxon>unclassified sequences</taxon>
        <taxon>metagenomes</taxon>
        <taxon>ecological metagenomes</taxon>
    </lineage>
</organism>
<dbReference type="PANTHER" id="PTHR40455">
    <property type="entry name" value="ANTITOXIN HIGA"/>
    <property type="match status" value="1"/>
</dbReference>
<comment type="caution">
    <text evidence="2">The sequence shown here is derived from an EMBL/GenBank/DDBJ whole genome shotgun (WGS) entry which is preliminary data.</text>
</comment>
<dbReference type="Pfam" id="PF13443">
    <property type="entry name" value="HTH_26"/>
    <property type="match status" value="1"/>
</dbReference>
<dbReference type="InterPro" id="IPR039060">
    <property type="entry name" value="Antitox_HigA"/>
</dbReference>
<dbReference type="SUPFAM" id="SSF47413">
    <property type="entry name" value="lambda repressor-like DNA-binding domains"/>
    <property type="match status" value="1"/>
</dbReference>
<dbReference type="GO" id="GO:0006355">
    <property type="term" value="P:regulation of DNA-templated transcription"/>
    <property type="evidence" value="ECO:0007669"/>
    <property type="project" value="InterPro"/>
</dbReference>
<dbReference type="AlphaFoldDB" id="X1SSK0"/>
<dbReference type="SMART" id="SM00530">
    <property type="entry name" value="HTH_XRE"/>
    <property type="match status" value="1"/>
</dbReference>
<evidence type="ECO:0000313" key="2">
    <source>
        <dbReference type="EMBL" id="GAI78335.1"/>
    </source>
</evidence>
<name>X1SSK0_9ZZZZ</name>
<dbReference type="PROSITE" id="PS50943">
    <property type="entry name" value="HTH_CROC1"/>
    <property type="match status" value="1"/>
</dbReference>
<dbReference type="PANTHER" id="PTHR40455:SF1">
    <property type="entry name" value="ANTITOXIN HIGA"/>
    <property type="match status" value="1"/>
</dbReference>
<dbReference type="InterPro" id="IPR010982">
    <property type="entry name" value="Lambda_DNA-bd_dom_sf"/>
</dbReference>
<feature type="domain" description="HTH cro/C1-type" evidence="1">
    <location>
        <begin position="75"/>
        <end position="129"/>
    </location>
</feature>
<accession>X1SSK0</accession>
<reference evidence="2" key="1">
    <citation type="journal article" date="2014" name="Front. Microbiol.">
        <title>High frequency of phylogenetically diverse reductive dehalogenase-homologous genes in deep subseafloor sedimentary metagenomes.</title>
        <authorList>
            <person name="Kawai M."/>
            <person name="Futagami T."/>
            <person name="Toyoda A."/>
            <person name="Takaki Y."/>
            <person name="Nishi S."/>
            <person name="Hori S."/>
            <person name="Arai W."/>
            <person name="Tsubouchi T."/>
            <person name="Morono Y."/>
            <person name="Uchiyama I."/>
            <person name="Ito T."/>
            <person name="Fujiyama A."/>
            <person name="Inagaki F."/>
            <person name="Takami H."/>
        </authorList>
    </citation>
    <scope>NUCLEOTIDE SEQUENCE</scope>
    <source>
        <strain evidence="2">Expedition CK06-06</strain>
    </source>
</reference>
<protein>
    <recommendedName>
        <fullName evidence="1">HTH cro/C1-type domain-containing protein</fullName>
    </recommendedName>
</protein>
<dbReference type="EMBL" id="BARW01007943">
    <property type="protein sequence ID" value="GAI78335.1"/>
    <property type="molecule type" value="Genomic_DNA"/>
</dbReference>
<gene>
    <name evidence="2" type="ORF">S12H4_16428</name>
</gene>
<evidence type="ECO:0000259" key="1">
    <source>
        <dbReference type="PROSITE" id="PS50943"/>
    </source>
</evidence>
<proteinExistence type="predicted"/>
<dbReference type="InterPro" id="IPR001387">
    <property type="entry name" value="Cro/C1-type_HTH"/>
</dbReference>
<sequence length="159" mass="18773">MRIDEETLRMIDMETLKFTIIKNKEQYNKYCDILEDLIVLDDKTTQDEIELLTLLIEKWDAEHNSFSDLNPIELLKALMHEHNLKGQDLVGILDLSKGTISKILNYHKGLSKNTIRKLSDYFKVSQDAFNRPYRLINEVNRHFRNASLMNTKKNMVESR</sequence>
<dbReference type="Gene3D" id="1.10.260.40">
    <property type="entry name" value="lambda repressor-like DNA-binding domains"/>
    <property type="match status" value="1"/>
</dbReference>